<dbReference type="PANTHER" id="PTHR11575:SF24">
    <property type="entry name" value="5'-NUCLEOTIDASE"/>
    <property type="match status" value="1"/>
</dbReference>
<evidence type="ECO:0000256" key="4">
    <source>
        <dbReference type="ARBA" id="ARBA00022723"/>
    </source>
</evidence>
<dbReference type="InterPro" id="IPR004843">
    <property type="entry name" value="Calcineurin-like_PHP"/>
</dbReference>
<dbReference type="Proteomes" id="UP000295192">
    <property type="component" value="Unassembled WGS sequence"/>
</dbReference>
<dbReference type="GO" id="GO:0046872">
    <property type="term" value="F:metal ion binding"/>
    <property type="evidence" value="ECO:0007669"/>
    <property type="project" value="UniProtKB-KW"/>
</dbReference>
<dbReference type="OMA" id="RIHNAVR"/>
<evidence type="ECO:0000313" key="10">
    <source>
        <dbReference type="EMBL" id="TDG50617.1"/>
    </source>
</evidence>
<comment type="caution">
    <text evidence="10">The sequence shown here is derived from an EMBL/GenBank/DDBJ whole genome shotgun (WGS) entry which is preliminary data.</text>
</comment>
<proteinExistence type="inferred from homology"/>
<reference evidence="10 11" key="1">
    <citation type="journal article" date="2019" name="J. Hered.">
        <title>An Improved Genome Assembly for Drosophila navojoa, the Basal Species in the mojavensis Cluster.</title>
        <authorList>
            <person name="Vanderlinde T."/>
            <person name="Dupim E.G."/>
            <person name="Nazario-Yepiz N.O."/>
            <person name="Carvalho A.B."/>
        </authorList>
    </citation>
    <scope>NUCLEOTIDE SEQUENCE [LARGE SCALE GENOMIC DNA]</scope>
    <source>
        <strain evidence="10">Navoj_Jal97</strain>
        <tissue evidence="10">Whole organism</tissue>
    </source>
</reference>
<dbReference type="EMBL" id="LSRL02000014">
    <property type="protein sequence ID" value="TDG50617.1"/>
    <property type="molecule type" value="Genomic_DNA"/>
</dbReference>
<keyword evidence="6 8" id="KW-0547">Nucleotide-binding</keyword>
<dbReference type="CDD" id="cd07409">
    <property type="entry name" value="MPP_CD73_N"/>
    <property type="match status" value="1"/>
</dbReference>
<dbReference type="OrthoDB" id="7722975at2759"/>
<keyword evidence="4" id="KW-0479">Metal-binding</keyword>
<dbReference type="GO" id="GO:0006196">
    <property type="term" value="P:AMP catabolic process"/>
    <property type="evidence" value="ECO:0007669"/>
    <property type="project" value="TreeGrafter"/>
</dbReference>
<dbReference type="GO" id="GO:0008253">
    <property type="term" value="F:5'-nucleotidase activity"/>
    <property type="evidence" value="ECO:0007669"/>
    <property type="project" value="UniProtKB-EC"/>
</dbReference>
<evidence type="ECO:0000256" key="8">
    <source>
        <dbReference type="RuleBase" id="RU362119"/>
    </source>
</evidence>
<evidence type="ECO:0000256" key="3">
    <source>
        <dbReference type="ARBA" id="ARBA00012643"/>
    </source>
</evidence>
<dbReference type="SUPFAM" id="SSF56300">
    <property type="entry name" value="Metallo-dependent phosphatases"/>
    <property type="match status" value="1"/>
</dbReference>
<keyword evidence="7 8" id="KW-0378">Hydrolase</keyword>
<dbReference type="AlphaFoldDB" id="A0A484BPC6"/>
<gene>
    <name evidence="10" type="ORF">AWZ03_002921</name>
</gene>
<accession>A0A484BPC6</accession>
<dbReference type="InterPro" id="IPR029052">
    <property type="entry name" value="Metallo-depent_PP-like"/>
</dbReference>
<comment type="similarity">
    <text evidence="2 8">Belongs to the 5'-nucleotidase family.</text>
</comment>
<evidence type="ECO:0000256" key="6">
    <source>
        <dbReference type="ARBA" id="ARBA00022741"/>
    </source>
</evidence>
<dbReference type="InterPro" id="IPR006179">
    <property type="entry name" value="5_nucleotidase/apyrase"/>
</dbReference>
<dbReference type="EC" id="3.1.3.5" evidence="3"/>
<evidence type="ECO:0000259" key="9">
    <source>
        <dbReference type="Pfam" id="PF00149"/>
    </source>
</evidence>
<evidence type="ECO:0000256" key="2">
    <source>
        <dbReference type="ARBA" id="ARBA00006654"/>
    </source>
</evidence>
<dbReference type="GO" id="GO:0005886">
    <property type="term" value="C:plasma membrane"/>
    <property type="evidence" value="ECO:0007669"/>
    <property type="project" value="TreeGrafter"/>
</dbReference>
<dbReference type="Gene3D" id="3.90.780.10">
    <property type="entry name" value="5'-Nucleotidase, C-terminal domain"/>
    <property type="match status" value="1"/>
</dbReference>
<evidence type="ECO:0000256" key="7">
    <source>
        <dbReference type="ARBA" id="ARBA00022801"/>
    </source>
</evidence>
<keyword evidence="11" id="KW-1185">Reference proteome</keyword>
<dbReference type="SUPFAM" id="SSF55816">
    <property type="entry name" value="5'-nucleotidase (syn. UDP-sugar hydrolase), C-terminal domain"/>
    <property type="match status" value="1"/>
</dbReference>
<dbReference type="PANTHER" id="PTHR11575">
    <property type="entry name" value="5'-NUCLEOTIDASE-RELATED"/>
    <property type="match status" value="1"/>
</dbReference>
<evidence type="ECO:0000313" key="11">
    <source>
        <dbReference type="Proteomes" id="UP000295192"/>
    </source>
</evidence>
<dbReference type="Pfam" id="PF00149">
    <property type="entry name" value="Metallophos"/>
    <property type="match status" value="1"/>
</dbReference>
<evidence type="ECO:0000256" key="1">
    <source>
        <dbReference type="ARBA" id="ARBA00000815"/>
    </source>
</evidence>
<protein>
    <recommendedName>
        <fullName evidence="3">5'-nucleotidase</fullName>
        <ecNumber evidence="3">3.1.3.5</ecNumber>
    </recommendedName>
</protein>
<organism evidence="10 11">
    <name type="scientific">Drosophila navojoa</name>
    <name type="common">Fruit fly</name>
    <dbReference type="NCBI Taxonomy" id="7232"/>
    <lineage>
        <taxon>Eukaryota</taxon>
        <taxon>Metazoa</taxon>
        <taxon>Ecdysozoa</taxon>
        <taxon>Arthropoda</taxon>
        <taxon>Hexapoda</taxon>
        <taxon>Insecta</taxon>
        <taxon>Pterygota</taxon>
        <taxon>Neoptera</taxon>
        <taxon>Endopterygota</taxon>
        <taxon>Diptera</taxon>
        <taxon>Brachycera</taxon>
        <taxon>Muscomorpha</taxon>
        <taxon>Ephydroidea</taxon>
        <taxon>Drosophilidae</taxon>
        <taxon>Drosophila</taxon>
    </lineage>
</organism>
<keyword evidence="5" id="KW-0732">Signal</keyword>
<dbReference type="STRING" id="7232.A0A484BPC6"/>
<dbReference type="InterPro" id="IPR036907">
    <property type="entry name" value="5'-Nucleotdase_C_sf"/>
</dbReference>
<sequence length="332" mass="36237">MARIATAVAEARAEGPTIYLNAGNTFQGSPWYTLYKGDLAAELLNMLEPDAVSFGNHEFDDNVDGLMPFFRKAKFPIVCTNMDFQKNPILRNVTNLVKSFIITKFEMKIGIVGYVTPKPMKSVARLEVEIHNEIPDINAEVKKLTDMGVKIIIALGNSGYKKDQEIAENCLGVDIVVGGHSNTFLFTGSPPADDIPEGNYPTVVTRSNGQQVPVVQAYGFSKYLGKLDVEFDSGGYLIKYTGAPILLDDSIQHDARVDSMLAAKRDAIDKLDENIVGSTKVLLNGDPAVCRQSECNFGSFIADAFVYERVIENYGGAYWTDAAIALINAGGK</sequence>
<comment type="catalytic activity">
    <reaction evidence="1">
        <text>a ribonucleoside 5'-phosphate + H2O = a ribonucleoside + phosphate</text>
        <dbReference type="Rhea" id="RHEA:12484"/>
        <dbReference type="ChEBI" id="CHEBI:15377"/>
        <dbReference type="ChEBI" id="CHEBI:18254"/>
        <dbReference type="ChEBI" id="CHEBI:43474"/>
        <dbReference type="ChEBI" id="CHEBI:58043"/>
        <dbReference type="EC" id="3.1.3.5"/>
    </reaction>
</comment>
<dbReference type="FunFam" id="3.60.21.10:FF:000020">
    <property type="entry name" value="NT5E isoform 4"/>
    <property type="match status" value="1"/>
</dbReference>
<name>A0A484BPC6_DRONA</name>
<feature type="domain" description="Calcineurin-like phosphoesterase" evidence="9">
    <location>
        <begin position="3"/>
        <end position="181"/>
    </location>
</feature>
<dbReference type="GO" id="GO:0000166">
    <property type="term" value="F:nucleotide binding"/>
    <property type="evidence" value="ECO:0007669"/>
    <property type="project" value="UniProtKB-KW"/>
</dbReference>
<dbReference type="Gene3D" id="3.60.21.10">
    <property type="match status" value="1"/>
</dbReference>
<dbReference type="PRINTS" id="PR01607">
    <property type="entry name" value="APYRASEFAMLY"/>
</dbReference>
<evidence type="ECO:0000256" key="5">
    <source>
        <dbReference type="ARBA" id="ARBA00022729"/>
    </source>
</evidence>